<keyword evidence="1" id="KW-0813">Transport</keyword>
<dbReference type="WBParaSite" id="GPUH_0000212801-mRNA-1">
    <property type="protein sequence ID" value="GPUH_0000212801-mRNA-1"/>
    <property type="gene ID" value="GPUH_0000212801"/>
</dbReference>
<dbReference type="AlphaFoldDB" id="A0A183D082"/>
<evidence type="ECO:0000256" key="6">
    <source>
        <dbReference type="ARBA" id="ARBA00023065"/>
    </source>
</evidence>
<evidence type="ECO:0000256" key="2">
    <source>
        <dbReference type="ARBA" id="ARBA00022475"/>
    </source>
</evidence>
<dbReference type="Pfam" id="PF02931">
    <property type="entry name" value="Neur_chan_LBD"/>
    <property type="match status" value="1"/>
</dbReference>
<dbReference type="PANTHER" id="PTHR18945">
    <property type="entry name" value="NEUROTRANSMITTER GATED ION CHANNEL"/>
    <property type="match status" value="1"/>
</dbReference>
<evidence type="ECO:0000256" key="12">
    <source>
        <dbReference type="SAM" id="Phobius"/>
    </source>
</evidence>
<keyword evidence="4 12" id="KW-1133">Transmembrane helix</keyword>
<dbReference type="GO" id="GO:0004888">
    <property type="term" value="F:transmembrane signaling receptor activity"/>
    <property type="evidence" value="ECO:0007669"/>
    <property type="project" value="InterPro"/>
</dbReference>
<dbReference type="SUPFAM" id="SSF63712">
    <property type="entry name" value="Nicotinic receptor ligand binding domain-like"/>
    <property type="match status" value="1"/>
</dbReference>
<name>A0A183D082_9BILA</name>
<evidence type="ECO:0000256" key="7">
    <source>
        <dbReference type="ARBA" id="ARBA00023136"/>
    </source>
</evidence>
<keyword evidence="8" id="KW-0675">Receptor</keyword>
<keyword evidence="9" id="KW-1071">Ligand-gated ion channel</keyword>
<evidence type="ECO:0000256" key="9">
    <source>
        <dbReference type="ARBA" id="ARBA00023286"/>
    </source>
</evidence>
<evidence type="ECO:0000256" key="5">
    <source>
        <dbReference type="ARBA" id="ARBA00023018"/>
    </source>
</evidence>
<dbReference type="PRINTS" id="PR00254">
    <property type="entry name" value="NICOTINICR"/>
</dbReference>
<feature type="transmembrane region" description="Helical" evidence="12">
    <location>
        <begin position="167"/>
        <end position="188"/>
    </location>
</feature>
<evidence type="ECO:0000256" key="8">
    <source>
        <dbReference type="ARBA" id="ARBA00023170"/>
    </source>
</evidence>
<keyword evidence="6" id="KW-0406">Ion transport</keyword>
<dbReference type="SUPFAM" id="SSF90112">
    <property type="entry name" value="Neurotransmitter-gated ion-channel transmembrane pore"/>
    <property type="match status" value="1"/>
</dbReference>
<feature type="domain" description="Neurotransmitter-gated ion-channel ligand-binding" evidence="13">
    <location>
        <begin position="10"/>
        <end position="119"/>
    </location>
</feature>
<dbReference type="GO" id="GO:0022848">
    <property type="term" value="F:acetylcholine-gated monoatomic cation-selective channel activity"/>
    <property type="evidence" value="ECO:0007669"/>
    <property type="project" value="InterPro"/>
</dbReference>
<evidence type="ECO:0000256" key="4">
    <source>
        <dbReference type="ARBA" id="ARBA00022989"/>
    </source>
</evidence>
<dbReference type="Gene3D" id="1.20.58.390">
    <property type="entry name" value="Neurotransmitter-gated ion-channel transmembrane domain"/>
    <property type="match status" value="1"/>
</dbReference>
<dbReference type="PRINTS" id="PR00252">
    <property type="entry name" value="NRIONCHANNEL"/>
</dbReference>
<dbReference type="InterPro" id="IPR036734">
    <property type="entry name" value="Neur_chan_lig-bd_sf"/>
</dbReference>
<evidence type="ECO:0000313" key="14">
    <source>
        <dbReference type="WBParaSite" id="GPUH_0000212801-mRNA-1"/>
    </source>
</evidence>
<evidence type="ECO:0000259" key="13">
    <source>
        <dbReference type="Pfam" id="PF02931"/>
    </source>
</evidence>
<dbReference type="InterPro" id="IPR006201">
    <property type="entry name" value="Neur_channel"/>
</dbReference>
<proteinExistence type="predicted"/>
<sequence>LTTNYAGTITDVQAHLCLQELIQDVPRNICPLIFTAFKKWNDYRLVWNRSEYKEIESVRFRSDMLWRPDILLYNSGAENFDSTYKSQMLVYSNGDVTWIPPGIFRTSCKIDVTWFPFDDLSFWLLDIQWLSAGSQSTSVKREETYYKCCSEPYYSVKFFLNVRRRTFYYGFNVIIPSLLIAMLTTLAFTLPPLDLSEKIGFREFSLHAALQKTNELN</sequence>
<dbReference type="InterPro" id="IPR002394">
    <property type="entry name" value="Nicotinic_acetylcholine_rcpt"/>
</dbReference>
<dbReference type="Gene3D" id="2.70.170.10">
    <property type="entry name" value="Neurotransmitter-gated ion-channel ligand-binding domain"/>
    <property type="match status" value="1"/>
</dbReference>
<keyword evidence="7 12" id="KW-0472">Membrane</keyword>
<comment type="subcellular location">
    <subcellularLocation>
        <location evidence="11">Synaptic cell membrane</location>
        <topology evidence="11">Multi-pass membrane protein</topology>
    </subcellularLocation>
</comment>
<reference evidence="14" key="1">
    <citation type="submission" date="2016-06" db="UniProtKB">
        <authorList>
            <consortium name="WormBaseParasite"/>
        </authorList>
    </citation>
    <scope>IDENTIFICATION</scope>
</reference>
<evidence type="ECO:0000256" key="3">
    <source>
        <dbReference type="ARBA" id="ARBA00022692"/>
    </source>
</evidence>
<keyword evidence="3 12" id="KW-0812">Transmembrane</keyword>
<dbReference type="InterPro" id="IPR006202">
    <property type="entry name" value="Neur_chan_lig-bd"/>
</dbReference>
<keyword evidence="5" id="KW-0770">Synapse</keyword>
<dbReference type="GO" id="GO:0045211">
    <property type="term" value="C:postsynaptic membrane"/>
    <property type="evidence" value="ECO:0007669"/>
    <property type="project" value="InterPro"/>
</dbReference>
<evidence type="ECO:0000256" key="11">
    <source>
        <dbReference type="ARBA" id="ARBA00034099"/>
    </source>
</evidence>
<dbReference type="InterPro" id="IPR038050">
    <property type="entry name" value="Neuro_actylchol_rec"/>
</dbReference>
<protein>
    <submittedName>
        <fullName evidence="14">Neur_chan_LBD domain-containing protein</fullName>
    </submittedName>
</protein>
<evidence type="ECO:0000256" key="1">
    <source>
        <dbReference type="ARBA" id="ARBA00022448"/>
    </source>
</evidence>
<dbReference type="InterPro" id="IPR036719">
    <property type="entry name" value="Neuro-gated_channel_TM_sf"/>
</dbReference>
<accession>A0A183D082</accession>
<keyword evidence="10" id="KW-0407">Ion channel</keyword>
<organism evidence="14">
    <name type="scientific">Gongylonema pulchrum</name>
    <dbReference type="NCBI Taxonomy" id="637853"/>
    <lineage>
        <taxon>Eukaryota</taxon>
        <taxon>Metazoa</taxon>
        <taxon>Ecdysozoa</taxon>
        <taxon>Nematoda</taxon>
        <taxon>Chromadorea</taxon>
        <taxon>Rhabditida</taxon>
        <taxon>Spirurina</taxon>
        <taxon>Spiruromorpha</taxon>
        <taxon>Spiruroidea</taxon>
        <taxon>Gongylonematidae</taxon>
        <taxon>Gongylonema</taxon>
    </lineage>
</organism>
<evidence type="ECO:0000256" key="10">
    <source>
        <dbReference type="ARBA" id="ARBA00023303"/>
    </source>
</evidence>
<keyword evidence="2" id="KW-1003">Cell membrane</keyword>